<dbReference type="InterPro" id="IPR003593">
    <property type="entry name" value="AAA+_ATPase"/>
</dbReference>
<name>A0AA88GY97_NAELO</name>
<dbReference type="GO" id="GO:0005737">
    <property type="term" value="C:cytoplasm"/>
    <property type="evidence" value="ECO:0007669"/>
    <property type="project" value="TreeGrafter"/>
</dbReference>
<comment type="caution">
    <text evidence="5">The sequence shown here is derived from an EMBL/GenBank/DDBJ whole genome shotgun (WGS) entry which is preliminary data.</text>
</comment>
<evidence type="ECO:0000256" key="1">
    <source>
        <dbReference type="ARBA" id="ARBA00022741"/>
    </source>
</evidence>
<evidence type="ECO:0000313" key="6">
    <source>
        <dbReference type="Proteomes" id="UP000816034"/>
    </source>
</evidence>
<evidence type="ECO:0000256" key="2">
    <source>
        <dbReference type="ARBA" id="ARBA00022840"/>
    </source>
</evidence>
<sequence>MNQDEQTSSISIMNEGAHSEMPSENNEPNASGVLIKNNNGRKNASNVEQQCLQFIAYRESLSLLCNRTYFPLSMMRKLRGKEDDHSESLTIDSLKKDDTSSKKVVNTVKTNNSKNNSTSKKTSSKNVKDGSKKAAVSLVAKGSSYETVNYVIDGPCIVTLDNNIKILSSTWVVDDLSLTNEKEEAKDEMNSSERHTNEKHQLINSQSNVFICDNEDSRVTTLQFVKENLSKSIHQCSRFTVQNIEFCSFEIENATEITLQPLTMEKKIQHSNYEISGMKLLRFHSLYLKLNCIIYFSENEIYRVTSLISKSLKTKTAKSINNGIYRVVSATKISLIYDTDSTTGQQLSESMESNDTDSTLQTIAETDQHFYFESKSCKELLSLLKVANSFFHHIMHTSSTSSSAQTLFTFSTPYSILIHGPHNIGKTSTVKNIAKKLKYPLIYVNCNSLGGGLFGNEQAISSLANRMLETAQRRLTSTKNSNDLTIILFLDDLDKIQASLFSSLMSIQNEMEKSELMKTTIHQKKSTAVIHLIIIGSASSDCEFMKKMEMRGKFQREVKFELPSPKERTDFCKVMYGTTFTHLDFEKIGMSTTGYQFYDLIKVFSSLNADMKLYNNIHHEISTEYVLKRIIELNLTPSIKKLEHVDEGQENSHNEFISQVHNEEKEGSIMNSNSNEILNFDEKHWDKIGGLSHLKQKLRQAAEWPMKYPESFKRLGLQPPLGILLYGPPGTGKTTLIRTLALSTHSTFLYCNVAQVYSPYVGEAEKAIRDIMSKARIMNPSIVFFDEIDAIVGKREFTMGGADSVSSRVLSTLLNEMDGIEGTKNLLVVAATNRPDMIDSALMRPGRLEHLLYVPPPDVDAKKSIFEIHMKNLGERFLNAEGCEISREEMVRLLVENEEISGEMTGAEIEALCREACMSALREMEALKELKDCSSNQILLSWKNFCEARKRVQPFLSTTEGKRMLDNYAKFERSFEKNMK</sequence>
<dbReference type="RefSeq" id="XP_044552585.1">
    <property type="nucleotide sequence ID" value="XM_044692701.1"/>
</dbReference>
<dbReference type="CDD" id="cd00009">
    <property type="entry name" value="AAA"/>
    <property type="match status" value="1"/>
</dbReference>
<dbReference type="InterPro" id="IPR003960">
    <property type="entry name" value="ATPase_AAA_CS"/>
</dbReference>
<organism evidence="5 6">
    <name type="scientific">Naegleria lovaniensis</name>
    <name type="common">Amoeba</name>
    <dbReference type="NCBI Taxonomy" id="51637"/>
    <lineage>
        <taxon>Eukaryota</taxon>
        <taxon>Discoba</taxon>
        <taxon>Heterolobosea</taxon>
        <taxon>Tetramitia</taxon>
        <taxon>Eutetramitia</taxon>
        <taxon>Vahlkampfiidae</taxon>
        <taxon>Naegleria</taxon>
    </lineage>
</organism>
<dbReference type="SUPFAM" id="SSF52540">
    <property type="entry name" value="P-loop containing nucleoside triphosphate hydrolases"/>
    <property type="match status" value="2"/>
</dbReference>
<dbReference type="EMBL" id="PYSW02000009">
    <property type="protein sequence ID" value="KAG2388593.1"/>
    <property type="molecule type" value="Genomic_DNA"/>
</dbReference>
<gene>
    <name evidence="5" type="ORF">C9374_000032</name>
</gene>
<keyword evidence="1" id="KW-0547">Nucleotide-binding</keyword>
<evidence type="ECO:0000313" key="5">
    <source>
        <dbReference type="EMBL" id="KAG2388593.1"/>
    </source>
</evidence>
<dbReference type="PROSITE" id="PS00674">
    <property type="entry name" value="AAA"/>
    <property type="match status" value="1"/>
</dbReference>
<accession>A0AA88GY97</accession>
<evidence type="ECO:0000256" key="3">
    <source>
        <dbReference type="SAM" id="MobiDB-lite"/>
    </source>
</evidence>
<evidence type="ECO:0000259" key="4">
    <source>
        <dbReference type="SMART" id="SM00382"/>
    </source>
</evidence>
<dbReference type="Proteomes" id="UP000816034">
    <property type="component" value="Unassembled WGS sequence"/>
</dbReference>
<dbReference type="InterPro" id="IPR003959">
    <property type="entry name" value="ATPase_AAA_core"/>
</dbReference>
<reference evidence="5 6" key="1">
    <citation type="journal article" date="2018" name="BMC Genomics">
        <title>The genome of Naegleria lovaniensis, the basis for a comparative approach to unravel pathogenicity factors of the human pathogenic amoeba N. fowleri.</title>
        <authorList>
            <person name="Liechti N."/>
            <person name="Schurch N."/>
            <person name="Bruggmann R."/>
            <person name="Wittwer M."/>
        </authorList>
    </citation>
    <scope>NUCLEOTIDE SEQUENCE [LARGE SCALE GENOMIC DNA]</scope>
    <source>
        <strain evidence="5 6">ATCC 30569</strain>
    </source>
</reference>
<feature type="domain" description="AAA+ ATPase" evidence="4">
    <location>
        <begin position="719"/>
        <end position="858"/>
    </location>
</feature>
<feature type="compositionally biased region" description="Polar residues" evidence="3">
    <location>
        <begin position="1"/>
        <end position="12"/>
    </location>
</feature>
<keyword evidence="6" id="KW-1185">Reference proteome</keyword>
<dbReference type="InterPro" id="IPR050168">
    <property type="entry name" value="AAA_ATPase_domain"/>
</dbReference>
<dbReference type="GO" id="GO:0016887">
    <property type="term" value="F:ATP hydrolysis activity"/>
    <property type="evidence" value="ECO:0007669"/>
    <property type="project" value="InterPro"/>
</dbReference>
<dbReference type="PANTHER" id="PTHR23077:SF27">
    <property type="entry name" value="ATPASE FAMILY GENE 2 PROTEIN HOMOLOG A"/>
    <property type="match status" value="1"/>
</dbReference>
<dbReference type="FunFam" id="3.40.50.300:FF:001440">
    <property type="entry name" value="ATPase, AAA family protein"/>
    <property type="match status" value="1"/>
</dbReference>
<feature type="domain" description="AAA+ ATPase" evidence="4">
    <location>
        <begin position="412"/>
        <end position="564"/>
    </location>
</feature>
<proteinExistence type="predicted"/>
<dbReference type="Gene3D" id="3.40.50.300">
    <property type="entry name" value="P-loop containing nucleotide triphosphate hydrolases"/>
    <property type="match status" value="2"/>
</dbReference>
<dbReference type="Pfam" id="PF00004">
    <property type="entry name" value="AAA"/>
    <property type="match status" value="2"/>
</dbReference>
<dbReference type="PANTHER" id="PTHR23077">
    <property type="entry name" value="AAA-FAMILY ATPASE"/>
    <property type="match status" value="1"/>
</dbReference>
<dbReference type="InterPro" id="IPR027417">
    <property type="entry name" value="P-loop_NTPase"/>
</dbReference>
<dbReference type="SMART" id="SM00382">
    <property type="entry name" value="AAA"/>
    <property type="match status" value="2"/>
</dbReference>
<keyword evidence="2" id="KW-0067">ATP-binding</keyword>
<dbReference type="Gene3D" id="1.10.8.60">
    <property type="match status" value="1"/>
</dbReference>
<dbReference type="GO" id="GO:0005524">
    <property type="term" value="F:ATP binding"/>
    <property type="evidence" value="ECO:0007669"/>
    <property type="project" value="UniProtKB-KW"/>
</dbReference>
<dbReference type="GeneID" id="68092494"/>
<feature type="compositionally biased region" description="Low complexity" evidence="3">
    <location>
        <begin position="102"/>
        <end position="125"/>
    </location>
</feature>
<protein>
    <recommendedName>
        <fullName evidence="4">AAA+ ATPase domain-containing protein</fullName>
    </recommendedName>
</protein>
<feature type="region of interest" description="Disordered" evidence="3">
    <location>
        <begin position="1"/>
        <end position="37"/>
    </location>
</feature>
<feature type="region of interest" description="Disordered" evidence="3">
    <location>
        <begin position="100"/>
        <end position="128"/>
    </location>
</feature>
<dbReference type="AlphaFoldDB" id="A0AA88GY97"/>